<gene>
    <name evidence="1" type="ORF">BAU28_18615</name>
</gene>
<reference evidence="1 2" key="1">
    <citation type="submission" date="2016-06" db="EMBL/GenBank/DDBJ databases">
        <title>First insights into the genetic diversity and population structure of in the Bacillus cereus group bacteria from diverse marine environments.</title>
        <authorList>
            <person name="Liu Y."/>
            <person name="Lai Q."/>
            <person name="Shao Z."/>
        </authorList>
    </citation>
    <scope>NUCLEOTIDE SEQUENCE [LARGE SCALE GENOMIC DNA]</scope>
    <source>
        <strain evidence="1 2">NH24A2</strain>
    </source>
</reference>
<dbReference type="Proteomes" id="UP000182788">
    <property type="component" value="Unassembled WGS sequence"/>
</dbReference>
<dbReference type="RefSeq" id="WP_071720555.1">
    <property type="nucleotide sequence ID" value="NZ_CBCSHB010000020.1"/>
</dbReference>
<sequence length="728" mass="84013">MRKELTWKQLKRIIELNDDLMDYSELQIMLKDKPGLAVAYMDQVFCSISFQRMQQLAIQASSEEIKEYYFELSTIETAWMLLKSEFGISNKEFDCAMEYYGLSRKKFENNFTVQEAQQGLDCILLISEKLVIDESKAEDVVNLDVSQMEAAATIDEELKKEITTETTYSTDESRFVSLLEVLQSSSKESVVNANSFGLLQNYMHVERDIQKELEKILIELKQKENPSLILLCGSVGDGKSHLLAYMNENYSELLKGVMIHNDSTESYDPDKNSLETLEKVLASFEEGGIANRHVIIAINLGILHNFYSHQRKNGRFQALCNFIDNCRVFDKGQDVMNHDGNFHLLNFADTQPYVLTEEGPKSPFFLQLINKVTNQDYANPFYAAWVQDKENGVISAAHYNYLLLQQQEVKESIVQALIEAMVKKKVFISTRAFYNFLFEIMVPTKHELLVNDSAMLVNDMLPNLMYGHPDRSSLLTTLNEIDPLKRRSEGTDQLVSNLILKADAFQYVKEVLGEKTSIGAWKSVNNMHQQGAQIEFSRLFVRQHSLLFKQDYDDAYQEFIAYLYSFYKGNEEGIGKLFELIEKVIYAWKGSPKDRYVFADSPNKSFRMAFEININPEVDGNVFGLADQLNKVECFTPSMRLGYSQKGKTFLFELDYKLYSLLKRINEGYRPNRQDIQDALQFYEFHEKLLQSADKKNNVLLVRTHDGTILEVKKPRFSKAKFEVGRVN</sequence>
<proteinExistence type="predicted"/>
<protein>
    <submittedName>
        <fullName evidence="1">DNA phosphorothioation-dependent restriction protein DptF</fullName>
    </submittedName>
</protein>
<dbReference type="NCBIfam" id="TIGR03238">
    <property type="entry name" value="dnd_assoc_3"/>
    <property type="match status" value="1"/>
</dbReference>
<dbReference type="AlphaFoldDB" id="A0A1J9U585"/>
<name>A0A1J9U585_9BACI</name>
<evidence type="ECO:0000313" key="2">
    <source>
        <dbReference type="Proteomes" id="UP000182788"/>
    </source>
</evidence>
<accession>A0A1J9U585</accession>
<organism evidence="1 2">
    <name type="scientific">Bacillus paramycoides</name>
    <dbReference type="NCBI Taxonomy" id="2026194"/>
    <lineage>
        <taxon>Bacteria</taxon>
        <taxon>Bacillati</taxon>
        <taxon>Bacillota</taxon>
        <taxon>Bacilli</taxon>
        <taxon>Bacillales</taxon>
        <taxon>Bacillaceae</taxon>
        <taxon>Bacillus</taxon>
        <taxon>Bacillus cereus group</taxon>
    </lineage>
</organism>
<dbReference type="EMBL" id="MAOI01000122">
    <property type="protein sequence ID" value="OJD73944.1"/>
    <property type="molecule type" value="Genomic_DNA"/>
</dbReference>
<dbReference type="GeneID" id="87594586"/>
<evidence type="ECO:0000313" key="1">
    <source>
        <dbReference type="EMBL" id="OJD73944.1"/>
    </source>
</evidence>
<dbReference type="InterPro" id="IPR017647">
    <property type="entry name" value="Dnd_assoc_3"/>
</dbReference>
<comment type="caution">
    <text evidence="1">The sequence shown here is derived from an EMBL/GenBank/DDBJ whole genome shotgun (WGS) entry which is preliminary data.</text>
</comment>